<accession>A0A7C5N0Q3</accession>
<sequence>MIGILGGTFDPIHHGHLRIALDAAEALELSEIRLIPLGQAVHREQPHASAQQRLEMLRLATAGHPRYRVDDREIRRGGPSYMIDTLRSLREERPDEPLCLLLGSDAFAGFLSWRDPEGILQLANLAILRRPGEGHPEDEALGRMLMLRALPAEYLAAQPAGAIAEIPVTQLDISASDIRRRIREGRDPSWLLPQAVIDYIRAQGLYAQAD</sequence>
<dbReference type="NCBIfam" id="NF000839">
    <property type="entry name" value="PRK00071.1-1"/>
    <property type="match status" value="1"/>
</dbReference>
<evidence type="ECO:0000256" key="4">
    <source>
        <dbReference type="ARBA" id="ARBA00022642"/>
    </source>
</evidence>
<protein>
    <recommendedName>
        <fullName evidence="11">Probable nicotinate-nucleotide adenylyltransferase</fullName>
        <ecNumber evidence="11">2.7.7.18</ecNumber>
    </recommendedName>
    <alternativeName>
        <fullName evidence="11">Deamido-NAD(+) diphosphorylase</fullName>
    </alternativeName>
    <alternativeName>
        <fullName evidence="11">Deamido-NAD(+) pyrophosphorylase</fullName>
    </alternativeName>
    <alternativeName>
        <fullName evidence="11">Nicotinate mononucleotide adenylyltransferase</fullName>
        <shortName evidence="11">NaMN adenylyltransferase</shortName>
    </alternativeName>
</protein>
<dbReference type="AlphaFoldDB" id="A0A7C5N0Q3"/>
<evidence type="ECO:0000313" key="13">
    <source>
        <dbReference type="EMBL" id="HHH13980.1"/>
    </source>
</evidence>
<keyword evidence="9 11" id="KW-0520">NAD</keyword>
<evidence type="ECO:0000256" key="8">
    <source>
        <dbReference type="ARBA" id="ARBA00022840"/>
    </source>
</evidence>
<dbReference type="Pfam" id="PF01467">
    <property type="entry name" value="CTP_transf_like"/>
    <property type="match status" value="1"/>
</dbReference>
<dbReference type="EMBL" id="DROM01000424">
    <property type="protein sequence ID" value="HHH13980.1"/>
    <property type="molecule type" value="Genomic_DNA"/>
</dbReference>
<organism evidence="13">
    <name type="scientific">Thiolapillus brandeum</name>
    <dbReference type="NCBI Taxonomy" id="1076588"/>
    <lineage>
        <taxon>Bacteria</taxon>
        <taxon>Pseudomonadati</taxon>
        <taxon>Pseudomonadota</taxon>
        <taxon>Gammaproteobacteria</taxon>
        <taxon>Chromatiales</taxon>
        <taxon>Sedimenticolaceae</taxon>
        <taxon>Thiolapillus</taxon>
    </lineage>
</organism>
<keyword evidence="7 11" id="KW-0547">Nucleotide-binding</keyword>
<dbReference type="NCBIfam" id="TIGR00125">
    <property type="entry name" value="cyt_tran_rel"/>
    <property type="match status" value="1"/>
</dbReference>
<dbReference type="GO" id="GO:0005524">
    <property type="term" value="F:ATP binding"/>
    <property type="evidence" value="ECO:0007669"/>
    <property type="project" value="UniProtKB-KW"/>
</dbReference>
<dbReference type="NCBIfam" id="TIGR00482">
    <property type="entry name" value="nicotinate (nicotinamide) nucleotide adenylyltransferase"/>
    <property type="match status" value="1"/>
</dbReference>
<comment type="function">
    <text evidence="1 11">Catalyzes the reversible adenylation of nicotinate mononucleotide (NaMN) to nicotinic acid adenine dinucleotide (NaAD).</text>
</comment>
<keyword evidence="8 11" id="KW-0067">ATP-binding</keyword>
<evidence type="ECO:0000256" key="1">
    <source>
        <dbReference type="ARBA" id="ARBA00002324"/>
    </source>
</evidence>
<evidence type="ECO:0000259" key="12">
    <source>
        <dbReference type="Pfam" id="PF01467"/>
    </source>
</evidence>
<comment type="similarity">
    <text evidence="3 11">Belongs to the NadD family.</text>
</comment>
<evidence type="ECO:0000256" key="2">
    <source>
        <dbReference type="ARBA" id="ARBA00005019"/>
    </source>
</evidence>
<dbReference type="CDD" id="cd02165">
    <property type="entry name" value="NMNAT"/>
    <property type="match status" value="1"/>
</dbReference>
<comment type="caution">
    <text evidence="13">The sequence shown here is derived from an EMBL/GenBank/DDBJ whole genome shotgun (WGS) entry which is preliminary data.</text>
</comment>
<dbReference type="PANTHER" id="PTHR39321">
    <property type="entry name" value="NICOTINATE-NUCLEOTIDE ADENYLYLTRANSFERASE-RELATED"/>
    <property type="match status" value="1"/>
</dbReference>
<gene>
    <name evidence="11 13" type="primary">nadD</name>
    <name evidence="13" type="ORF">ENJ98_07055</name>
</gene>
<proteinExistence type="inferred from homology"/>
<keyword evidence="5 11" id="KW-0808">Transferase</keyword>
<dbReference type="GO" id="GO:0004515">
    <property type="term" value="F:nicotinate-nucleotide adenylyltransferase activity"/>
    <property type="evidence" value="ECO:0007669"/>
    <property type="project" value="UniProtKB-UniRule"/>
</dbReference>
<reference evidence="13" key="1">
    <citation type="journal article" date="2020" name="mSystems">
        <title>Genome- and Community-Level Interaction Insights into Carbon Utilization and Element Cycling Functions of Hydrothermarchaeota in Hydrothermal Sediment.</title>
        <authorList>
            <person name="Zhou Z."/>
            <person name="Liu Y."/>
            <person name="Xu W."/>
            <person name="Pan J."/>
            <person name="Luo Z.H."/>
            <person name="Li M."/>
        </authorList>
    </citation>
    <scope>NUCLEOTIDE SEQUENCE [LARGE SCALE GENOMIC DNA]</scope>
    <source>
        <strain evidence="13">HyVt-535</strain>
    </source>
</reference>
<dbReference type="InterPro" id="IPR005248">
    <property type="entry name" value="NadD/NMNAT"/>
</dbReference>
<dbReference type="GO" id="GO:0009435">
    <property type="term" value="P:NAD+ biosynthetic process"/>
    <property type="evidence" value="ECO:0007669"/>
    <property type="project" value="UniProtKB-UniRule"/>
</dbReference>
<dbReference type="Proteomes" id="UP000886100">
    <property type="component" value="Unassembled WGS sequence"/>
</dbReference>
<dbReference type="SUPFAM" id="SSF52374">
    <property type="entry name" value="Nucleotidylyl transferase"/>
    <property type="match status" value="1"/>
</dbReference>
<name>A0A7C5N0Q3_9GAMM</name>
<evidence type="ECO:0000256" key="11">
    <source>
        <dbReference type="HAMAP-Rule" id="MF_00244"/>
    </source>
</evidence>
<evidence type="ECO:0000256" key="3">
    <source>
        <dbReference type="ARBA" id="ARBA00009014"/>
    </source>
</evidence>
<keyword evidence="4 11" id="KW-0662">Pyridine nucleotide biosynthesis</keyword>
<comment type="catalytic activity">
    <reaction evidence="10 11">
        <text>nicotinate beta-D-ribonucleotide + ATP + H(+) = deamido-NAD(+) + diphosphate</text>
        <dbReference type="Rhea" id="RHEA:22860"/>
        <dbReference type="ChEBI" id="CHEBI:15378"/>
        <dbReference type="ChEBI" id="CHEBI:30616"/>
        <dbReference type="ChEBI" id="CHEBI:33019"/>
        <dbReference type="ChEBI" id="CHEBI:57502"/>
        <dbReference type="ChEBI" id="CHEBI:58437"/>
        <dbReference type="EC" id="2.7.7.18"/>
    </reaction>
</comment>
<dbReference type="HAMAP" id="MF_00244">
    <property type="entry name" value="NaMN_adenylyltr"/>
    <property type="match status" value="1"/>
</dbReference>
<dbReference type="PANTHER" id="PTHR39321:SF3">
    <property type="entry name" value="PHOSPHOPANTETHEINE ADENYLYLTRANSFERASE"/>
    <property type="match status" value="1"/>
</dbReference>
<comment type="pathway">
    <text evidence="2 11">Cofactor biosynthesis; NAD(+) biosynthesis; deamido-NAD(+) from nicotinate D-ribonucleotide: step 1/1.</text>
</comment>
<dbReference type="Gene3D" id="3.40.50.620">
    <property type="entry name" value="HUPs"/>
    <property type="match status" value="1"/>
</dbReference>
<feature type="domain" description="Cytidyltransferase-like" evidence="12">
    <location>
        <begin position="4"/>
        <end position="181"/>
    </location>
</feature>
<evidence type="ECO:0000256" key="9">
    <source>
        <dbReference type="ARBA" id="ARBA00023027"/>
    </source>
</evidence>
<dbReference type="EC" id="2.7.7.18" evidence="11"/>
<dbReference type="NCBIfam" id="NF000840">
    <property type="entry name" value="PRK00071.1-3"/>
    <property type="match status" value="1"/>
</dbReference>
<dbReference type="InterPro" id="IPR014729">
    <property type="entry name" value="Rossmann-like_a/b/a_fold"/>
</dbReference>
<evidence type="ECO:0000256" key="5">
    <source>
        <dbReference type="ARBA" id="ARBA00022679"/>
    </source>
</evidence>
<keyword evidence="6 11" id="KW-0548">Nucleotidyltransferase</keyword>
<evidence type="ECO:0000256" key="6">
    <source>
        <dbReference type="ARBA" id="ARBA00022695"/>
    </source>
</evidence>
<dbReference type="InterPro" id="IPR004821">
    <property type="entry name" value="Cyt_trans-like"/>
</dbReference>
<dbReference type="UniPathway" id="UPA00253">
    <property type="reaction ID" value="UER00332"/>
</dbReference>
<evidence type="ECO:0000256" key="7">
    <source>
        <dbReference type="ARBA" id="ARBA00022741"/>
    </source>
</evidence>
<evidence type="ECO:0000256" key="10">
    <source>
        <dbReference type="ARBA" id="ARBA00048721"/>
    </source>
</evidence>